<feature type="transmembrane region" description="Helical" evidence="5">
    <location>
        <begin position="197"/>
        <end position="222"/>
    </location>
</feature>
<keyword evidence="3" id="KW-0902">Two-component regulatory system</keyword>
<dbReference type="SMART" id="SM00387">
    <property type="entry name" value="HATPase_c"/>
    <property type="match status" value="1"/>
</dbReference>
<evidence type="ECO:0000256" key="2">
    <source>
        <dbReference type="ARBA" id="ARBA00022777"/>
    </source>
</evidence>
<feature type="region of interest" description="Disordered" evidence="4">
    <location>
        <begin position="1"/>
        <end position="60"/>
    </location>
</feature>
<evidence type="ECO:0000259" key="6">
    <source>
        <dbReference type="PROSITE" id="PS50109"/>
    </source>
</evidence>
<dbReference type="OrthoDB" id="144293at2"/>
<sequence>MADGVPAGDGVASPSERNTRSTAPRSAAVTAASGEDCVDSTVHDTKKPQESSALPDDDALQSRGWGSRVWWLKQKLQAAGDKAVSGDASVRPPAAAPISEAGIVARPGWQAITQGIHILTYGLLAVVVATAARRNIELELLTTGVCIAFGLTYMACASRYHKLPPWQAQLWVLVLSLLWGALIPLEQTSLYLVFPLYFLYLRVMPDWRGIAAVIAATCFSIFSQSGHLTAGAILGPTVAALVSIGIDYAFRTLWKVSAEREALIGELIATRSQLAATERAQGVAAERQRIAHEIHDTLAQGLSSIQMLLYVADQELAPLQEQLPAGQALTQARARIAQAKQVAHDNLGEARAMIAALQPAALASSSIADALQRAAAGVVGVDVGIVIDGEPRPLPMRVEAALLRIAQGALGNVATHSQAEKAQVTLTYLDDTVRLDVVDNGVGFDPAKIAARPAGLGHVGLAAMRQRAREQQGSLTVEASPGQGCMLSVALPAPTA</sequence>
<dbReference type="InterPro" id="IPR036890">
    <property type="entry name" value="HATPase_C_sf"/>
</dbReference>
<keyword evidence="2 7" id="KW-0418">Kinase</keyword>
<dbReference type="PROSITE" id="PS50109">
    <property type="entry name" value="HIS_KIN"/>
    <property type="match status" value="1"/>
</dbReference>
<keyword evidence="5" id="KW-0812">Transmembrane</keyword>
<dbReference type="CDD" id="cd16917">
    <property type="entry name" value="HATPase_UhpB-NarQ-NarX-like"/>
    <property type="match status" value="1"/>
</dbReference>
<evidence type="ECO:0000256" key="5">
    <source>
        <dbReference type="SAM" id="Phobius"/>
    </source>
</evidence>
<feature type="transmembrane region" description="Helical" evidence="5">
    <location>
        <begin position="166"/>
        <end position="185"/>
    </location>
</feature>
<dbReference type="Pfam" id="PF02518">
    <property type="entry name" value="HATPase_c"/>
    <property type="match status" value="1"/>
</dbReference>
<organism evidence="7 8">
    <name type="scientific">Corynebacterium choanae</name>
    <dbReference type="NCBI Taxonomy" id="1862358"/>
    <lineage>
        <taxon>Bacteria</taxon>
        <taxon>Bacillati</taxon>
        <taxon>Actinomycetota</taxon>
        <taxon>Actinomycetes</taxon>
        <taxon>Mycobacteriales</taxon>
        <taxon>Corynebacteriaceae</taxon>
        <taxon>Corynebacterium</taxon>
    </lineage>
</organism>
<feature type="transmembrane region" description="Helical" evidence="5">
    <location>
        <begin position="140"/>
        <end position="160"/>
    </location>
</feature>
<evidence type="ECO:0000256" key="4">
    <source>
        <dbReference type="SAM" id="MobiDB-lite"/>
    </source>
</evidence>
<gene>
    <name evidence="7" type="primary">liaS</name>
    <name evidence="7" type="ORF">CCHOA_00405</name>
</gene>
<protein>
    <submittedName>
        <fullName evidence="7">Sensor histidine kinase LiaS</fullName>
        <ecNumber evidence="7">2.7.13.3</ecNumber>
    </submittedName>
</protein>
<dbReference type="EMBL" id="CP033896">
    <property type="protein sequence ID" value="AZA12510.1"/>
    <property type="molecule type" value="Genomic_DNA"/>
</dbReference>
<dbReference type="PANTHER" id="PTHR24421:SF62">
    <property type="entry name" value="SENSORY TRANSDUCTION HISTIDINE KINASE"/>
    <property type="match status" value="1"/>
</dbReference>
<reference evidence="7 8" key="1">
    <citation type="submission" date="2018-11" db="EMBL/GenBank/DDBJ databases">
        <authorList>
            <person name="Kleinhagauer T."/>
            <person name="Glaeser S.P."/>
            <person name="Spergser J."/>
            <person name="Ruckert C."/>
            <person name="Kaempfer P."/>
            <person name="Busse H.-J."/>
        </authorList>
    </citation>
    <scope>NUCLEOTIDE SEQUENCE [LARGE SCALE GENOMIC DNA]</scope>
    <source>
        <strain evidence="7 8">200CH</strain>
    </source>
</reference>
<proteinExistence type="predicted"/>
<keyword evidence="5" id="KW-0472">Membrane</keyword>
<dbReference type="InterPro" id="IPR011712">
    <property type="entry name" value="Sig_transdc_His_kin_sub3_dim/P"/>
</dbReference>
<dbReference type="GO" id="GO:0016020">
    <property type="term" value="C:membrane"/>
    <property type="evidence" value="ECO:0007669"/>
    <property type="project" value="InterPro"/>
</dbReference>
<dbReference type="GO" id="GO:0000155">
    <property type="term" value="F:phosphorelay sensor kinase activity"/>
    <property type="evidence" value="ECO:0007669"/>
    <property type="project" value="InterPro"/>
</dbReference>
<dbReference type="InterPro" id="IPR003594">
    <property type="entry name" value="HATPase_dom"/>
</dbReference>
<name>A0A3G6J7U1_9CORY</name>
<dbReference type="SUPFAM" id="SSF55874">
    <property type="entry name" value="ATPase domain of HSP90 chaperone/DNA topoisomerase II/histidine kinase"/>
    <property type="match status" value="1"/>
</dbReference>
<accession>A0A3G6J7U1</accession>
<feature type="domain" description="Histidine kinase" evidence="6">
    <location>
        <begin position="289"/>
        <end position="495"/>
    </location>
</feature>
<keyword evidence="8" id="KW-1185">Reference proteome</keyword>
<dbReference type="Pfam" id="PF07730">
    <property type="entry name" value="HisKA_3"/>
    <property type="match status" value="1"/>
</dbReference>
<dbReference type="GO" id="GO:0046983">
    <property type="term" value="F:protein dimerization activity"/>
    <property type="evidence" value="ECO:0007669"/>
    <property type="project" value="InterPro"/>
</dbReference>
<evidence type="ECO:0000313" key="8">
    <source>
        <dbReference type="Proteomes" id="UP000269019"/>
    </source>
</evidence>
<keyword evidence="1 7" id="KW-0808">Transferase</keyword>
<evidence type="ECO:0000313" key="7">
    <source>
        <dbReference type="EMBL" id="AZA12510.1"/>
    </source>
</evidence>
<dbReference type="InterPro" id="IPR050482">
    <property type="entry name" value="Sensor_HK_TwoCompSys"/>
</dbReference>
<dbReference type="Gene3D" id="3.30.565.10">
    <property type="entry name" value="Histidine kinase-like ATPase, C-terminal domain"/>
    <property type="match status" value="1"/>
</dbReference>
<dbReference type="AlphaFoldDB" id="A0A3G6J7U1"/>
<evidence type="ECO:0000256" key="1">
    <source>
        <dbReference type="ARBA" id="ARBA00022679"/>
    </source>
</evidence>
<dbReference type="KEGG" id="ccho:CCHOA_00405"/>
<dbReference type="InterPro" id="IPR005467">
    <property type="entry name" value="His_kinase_dom"/>
</dbReference>
<evidence type="ECO:0000256" key="3">
    <source>
        <dbReference type="ARBA" id="ARBA00023012"/>
    </source>
</evidence>
<dbReference type="Proteomes" id="UP000269019">
    <property type="component" value="Chromosome"/>
</dbReference>
<dbReference type="EC" id="2.7.13.3" evidence="7"/>
<keyword evidence="5" id="KW-1133">Transmembrane helix</keyword>
<dbReference type="Gene3D" id="1.20.5.1930">
    <property type="match status" value="1"/>
</dbReference>
<feature type="transmembrane region" description="Helical" evidence="5">
    <location>
        <begin position="228"/>
        <end position="250"/>
    </location>
</feature>
<dbReference type="RefSeq" id="WP_123925651.1">
    <property type="nucleotide sequence ID" value="NZ_CP033896.1"/>
</dbReference>
<dbReference type="PANTHER" id="PTHR24421">
    <property type="entry name" value="NITRATE/NITRITE SENSOR PROTEIN NARX-RELATED"/>
    <property type="match status" value="1"/>
</dbReference>